<evidence type="ECO:0000259" key="1">
    <source>
        <dbReference type="PROSITE" id="PS51411"/>
    </source>
</evidence>
<sequence length="262" mass="29736">MIAEIKFSHGEPNVFGECEFEVAPKNIVIFDTEKGENYGRVLRIFDSNRAFEFNPEVQILRHATEEDLAKIELVEAESQEAKKQVRESVIMIGLDMKVVDVAYNLEKNQLFISFTADKRVDFRELLKALAASFHARIELRQIGPRDAARIYGGIGPCGRPLCCSEFIYEFPNVSIKMAKNQALSLKQNKLNGLCGRLMCCLTYENDFYKEAQEQFPDFGQDVKTHDGKGRVIGLNILKHQVKVKLENGIKDFDVTELEGVHG</sequence>
<dbReference type="Proteomes" id="UP000218181">
    <property type="component" value="Unassembled WGS sequence"/>
</dbReference>
<dbReference type="NCBIfam" id="NF041131">
    <property type="entry name" value="RicT_YaaT_fam"/>
    <property type="match status" value="1"/>
</dbReference>
<gene>
    <name evidence="2" type="ORF">RT41_GL001151</name>
</gene>
<dbReference type="Pfam" id="PF04468">
    <property type="entry name" value="PSP1"/>
    <property type="match status" value="1"/>
</dbReference>
<reference evidence="2 3" key="1">
    <citation type="submission" date="2014-12" db="EMBL/GenBank/DDBJ databases">
        <title>Draft genome sequences of 10 type strains of Lactococcus.</title>
        <authorList>
            <person name="Sun Z."/>
            <person name="Zhong Z."/>
            <person name="Liu W."/>
            <person name="Zhang W."/>
            <person name="Zhang H."/>
        </authorList>
    </citation>
    <scope>NUCLEOTIDE SEQUENCE [LARGE SCALE GENOMIC DNA]</scope>
    <source>
        <strain evidence="2 3">JCM 16395</strain>
    </source>
</reference>
<organism evidence="2 3">
    <name type="scientific">Lactococcus fujiensis JCM 16395</name>
    <dbReference type="NCBI Taxonomy" id="1291764"/>
    <lineage>
        <taxon>Bacteria</taxon>
        <taxon>Bacillati</taxon>
        <taxon>Bacillota</taxon>
        <taxon>Bacilli</taxon>
        <taxon>Lactobacillales</taxon>
        <taxon>Streptococcaceae</taxon>
        <taxon>Lactococcus</taxon>
    </lineage>
</organism>
<dbReference type="PANTHER" id="PTHR43830">
    <property type="entry name" value="PROTEIN PSP1"/>
    <property type="match status" value="1"/>
</dbReference>
<dbReference type="GO" id="GO:0005737">
    <property type="term" value="C:cytoplasm"/>
    <property type="evidence" value="ECO:0007669"/>
    <property type="project" value="TreeGrafter"/>
</dbReference>
<comment type="caution">
    <text evidence="2">The sequence shown here is derived from an EMBL/GenBank/DDBJ whole genome shotgun (WGS) entry which is preliminary data.</text>
</comment>
<name>A0A2A5RN56_9LACT</name>
<dbReference type="PROSITE" id="PS51411">
    <property type="entry name" value="PSP1_C"/>
    <property type="match status" value="1"/>
</dbReference>
<dbReference type="InterPro" id="IPR047767">
    <property type="entry name" value="PSP1-like"/>
</dbReference>
<dbReference type="PANTHER" id="PTHR43830:SF3">
    <property type="entry name" value="PROTEIN PSP1"/>
    <property type="match status" value="1"/>
</dbReference>
<feature type="domain" description="PSP1 C-terminal" evidence="1">
    <location>
        <begin position="57"/>
        <end position="142"/>
    </location>
</feature>
<dbReference type="InterPro" id="IPR007557">
    <property type="entry name" value="PSP1_C"/>
</dbReference>
<evidence type="ECO:0000313" key="3">
    <source>
        <dbReference type="Proteomes" id="UP000218181"/>
    </source>
</evidence>
<dbReference type="STRING" id="1291764.GCA_001311235_00663"/>
<evidence type="ECO:0000313" key="2">
    <source>
        <dbReference type="EMBL" id="PCS00769.1"/>
    </source>
</evidence>
<dbReference type="EMBL" id="JXJU01000003">
    <property type="protein sequence ID" value="PCS00769.1"/>
    <property type="molecule type" value="Genomic_DNA"/>
</dbReference>
<dbReference type="RefSeq" id="WP_096817588.1">
    <property type="nucleotide sequence ID" value="NZ_JXJU01000003.1"/>
</dbReference>
<dbReference type="OrthoDB" id="9779344at2"/>
<dbReference type="AlphaFoldDB" id="A0A2A5RN56"/>
<proteinExistence type="predicted"/>
<accession>A0A2A5RN56</accession>
<protein>
    <recommendedName>
        <fullName evidence="1">PSP1 C-terminal domain-containing protein</fullName>
    </recommendedName>
</protein>
<keyword evidence="3" id="KW-1185">Reference proteome</keyword>